<name>R8BJD8_PHAM7</name>
<dbReference type="InterPro" id="IPR044244">
    <property type="entry name" value="TTC27/Emw1"/>
</dbReference>
<dbReference type="EMBL" id="KB933158">
    <property type="protein sequence ID" value="EON99394.1"/>
    <property type="molecule type" value="Genomic_DNA"/>
</dbReference>
<dbReference type="InterPro" id="IPR011990">
    <property type="entry name" value="TPR-like_helical_dom_sf"/>
</dbReference>
<dbReference type="KEGG" id="tmn:UCRPA7_5064"/>
<dbReference type="Proteomes" id="UP000014074">
    <property type="component" value="Unassembled WGS sequence"/>
</dbReference>
<accession>R8BJD8</accession>
<dbReference type="SUPFAM" id="SSF48452">
    <property type="entry name" value="TPR-like"/>
    <property type="match status" value="1"/>
</dbReference>
<sequence>MAPVPKMPDALLEAGRYVDVLTSDEAKYHIRAFVAAMAHDGGVSAGVGDGNGPLRPDDASLHSHTAAVALAAFNAFLQTNVTGPVLSDVQSVEDIFSAAATSRFEESAPKSALMQLRKRCFASLDVDGVSVYPYIPNIELFCLAKWAASSISEESWQIQLEKDGETLRVGLHWMRLRVHVWHYKLLTQPTLGPGSLFNRSAQWSDVPTLQEMVEKSLDEVETKLFKSASGAEGTKQDKVEFLVEKANICIMLGFDTKAKEALSQAAEANTFQYALSGALGKRTRYQEKSTSQLIVLAKSATGDAVTQGNVHKDLEITPDALPLNDDTLLEKIDYQDAEGKNGETAGTGVNLPAALKDLPPDDQPQLSPLDQIILLTEATLKDAFSPVDTLTSEEILPYAARVLSDKSTNWQIYTQALLVRSRIEVHRSRTVERGVLQMQAVVDQVLVDAANDGRDSQLEDTDEAPQSATAVPKIEVSGPGGAALAPNAKPTSFLRATTSSDSAPPQTRLRYLHVLSSPPRWHLESELAYAWAGVGSLVSALEIFKRLRMWAEVALCLASSAATDDEGGRGSGGEAKARAVLRWRLFQRISSTSDDASSQNDNDSDLESQAVDISQLKADDYTGGERSPAPPNAPRLFCILGDIEANADHYERAWVLSGFRFARAQKSLGEHYLQQRNWQKAREAYKKAVAVNRLSPEMWSRLGDISLRLGEFSEAAEAFGRAIASAGDVIGGEDARTWSNLGSSLYSLYCEAIDELKNKKDAGDAGSETLTKDADVEDDTGATTKDENTSLKRDPATLLSQSLNAYKRGATIAHDNWRIWDNVLTLATRVRPIAVIEIIQALRHIVRVRQSEDALDDEILRLLLNEVVLSQSKTGDESNGIYEPPRGSQERAVNDLLEQQVVPLITTRSELWELLSRLRVWRRDYAGAVEASEKAWRAAVGGASTGSLGSTLAATTNDASRNWLENQDAWEVVVKRTDELVSVLENWGPEADGIGAKWKSKARSAIRSVMGKGKESWEGTPEWNSLKDLLEGLR</sequence>
<keyword evidence="1" id="KW-0677">Repeat</keyword>
<evidence type="ECO:0000256" key="1">
    <source>
        <dbReference type="ARBA" id="ARBA00022737"/>
    </source>
</evidence>
<gene>
    <name evidence="5" type="ORF">UCRPA7_5064</name>
</gene>
<dbReference type="InterPro" id="IPR019734">
    <property type="entry name" value="TPR_rpt"/>
</dbReference>
<keyword evidence="2 3" id="KW-0802">TPR repeat</keyword>
<dbReference type="PANTHER" id="PTHR16193">
    <property type="entry name" value="TETRATRICOPEPTIDE REPEAT PROTEIN 27"/>
    <property type="match status" value="1"/>
</dbReference>
<dbReference type="OrthoDB" id="1936594at2759"/>
<feature type="region of interest" description="Disordered" evidence="4">
    <location>
        <begin position="761"/>
        <end position="793"/>
    </location>
</feature>
<evidence type="ECO:0000313" key="5">
    <source>
        <dbReference type="EMBL" id="EON99394.1"/>
    </source>
</evidence>
<dbReference type="SMART" id="SM00028">
    <property type="entry name" value="TPR"/>
    <property type="match status" value="2"/>
</dbReference>
<dbReference type="PANTHER" id="PTHR16193:SF0">
    <property type="entry name" value="TETRATRICOPEPTIDE REPEAT PROTEIN 27"/>
    <property type="match status" value="1"/>
</dbReference>
<feature type="compositionally biased region" description="Basic and acidic residues" evidence="4">
    <location>
        <begin position="784"/>
        <end position="793"/>
    </location>
</feature>
<evidence type="ECO:0000256" key="3">
    <source>
        <dbReference type="PROSITE-ProRule" id="PRU00339"/>
    </source>
</evidence>
<evidence type="ECO:0000256" key="4">
    <source>
        <dbReference type="SAM" id="MobiDB-lite"/>
    </source>
</evidence>
<dbReference type="AlphaFoldDB" id="R8BJD8"/>
<feature type="repeat" description="TPR" evidence="3">
    <location>
        <begin position="696"/>
        <end position="729"/>
    </location>
</feature>
<dbReference type="eggNOG" id="KOG1128">
    <property type="taxonomic scope" value="Eukaryota"/>
</dbReference>
<evidence type="ECO:0000256" key="2">
    <source>
        <dbReference type="ARBA" id="ARBA00022803"/>
    </source>
</evidence>
<dbReference type="GeneID" id="19325579"/>
<proteinExistence type="predicted"/>
<dbReference type="Gene3D" id="1.25.40.10">
    <property type="entry name" value="Tetratricopeptide repeat domain"/>
    <property type="match status" value="1"/>
</dbReference>
<feature type="repeat" description="TPR" evidence="3">
    <location>
        <begin position="662"/>
        <end position="695"/>
    </location>
</feature>
<dbReference type="Pfam" id="PF13432">
    <property type="entry name" value="TPR_16"/>
    <property type="match status" value="1"/>
</dbReference>
<protein>
    <submittedName>
        <fullName evidence="5">Putative tpr repeat-containing protein</fullName>
    </submittedName>
</protein>
<dbReference type="HOGENOM" id="CLU_004905_0_1_1"/>
<reference evidence="6" key="1">
    <citation type="journal article" date="2013" name="Genome Announc.">
        <title>Draft genome sequence of the ascomycete Phaeoacremonium aleophilum strain UCR-PA7, a causal agent of the esca disease complex in grapevines.</title>
        <authorList>
            <person name="Blanco-Ulate B."/>
            <person name="Rolshausen P."/>
            <person name="Cantu D."/>
        </authorList>
    </citation>
    <scope>NUCLEOTIDE SEQUENCE [LARGE SCALE GENOMIC DNA]</scope>
    <source>
        <strain evidence="6">UCR-PA7</strain>
    </source>
</reference>
<keyword evidence="6" id="KW-1185">Reference proteome</keyword>
<dbReference type="PROSITE" id="PS50005">
    <property type="entry name" value="TPR"/>
    <property type="match status" value="2"/>
</dbReference>
<dbReference type="RefSeq" id="XP_007915803.1">
    <property type="nucleotide sequence ID" value="XM_007917612.1"/>
</dbReference>
<organism evidence="5 6">
    <name type="scientific">Phaeoacremonium minimum (strain UCR-PA7)</name>
    <name type="common">Esca disease fungus</name>
    <name type="synonym">Togninia minima</name>
    <dbReference type="NCBI Taxonomy" id="1286976"/>
    <lineage>
        <taxon>Eukaryota</taxon>
        <taxon>Fungi</taxon>
        <taxon>Dikarya</taxon>
        <taxon>Ascomycota</taxon>
        <taxon>Pezizomycotina</taxon>
        <taxon>Sordariomycetes</taxon>
        <taxon>Sordariomycetidae</taxon>
        <taxon>Togniniales</taxon>
        <taxon>Togniniaceae</taxon>
        <taxon>Phaeoacremonium</taxon>
    </lineage>
</organism>
<evidence type="ECO:0000313" key="6">
    <source>
        <dbReference type="Proteomes" id="UP000014074"/>
    </source>
</evidence>